<dbReference type="PANTHER" id="PTHR42643:SF38">
    <property type="entry name" value="IONOTROPIC RECEPTOR 100A"/>
    <property type="match status" value="1"/>
</dbReference>
<dbReference type="AlphaFoldDB" id="A0A8J6LBT7"/>
<evidence type="ECO:0000256" key="1">
    <source>
        <dbReference type="ARBA" id="ARBA00004651"/>
    </source>
</evidence>
<dbReference type="InterPro" id="IPR052192">
    <property type="entry name" value="Insect_Ionotropic_Sensory_Rcpt"/>
</dbReference>
<keyword evidence="3 8" id="KW-0812">Transmembrane</keyword>
<reference evidence="9" key="2">
    <citation type="submission" date="2021-08" db="EMBL/GenBank/DDBJ databases">
        <authorList>
            <person name="Eriksson T."/>
        </authorList>
    </citation>
    <scope>NUCLEOTIDE SEQUENCE</scope>
    <source>
        <strain evidence="9">Stoneville</strain>
        <tissue evidence="9">Whole head</tissue>
    </source>
</reference>
<reference evidence="9" key="1">
    <citation type="journal article" date="2020" name="J Insects Food Feed">
        <title>The yellow mealworm (Tenebrio molitor) genome: a resource for the emerging insects as food and feed industry.</title>
        <authorList>
            <person name="Eriksson T."/>
            <person name="Andere A."/>
            <person name="Kelstrup H."/>
            <person name="Emery V."/>
            <person name="Picard C."/>
        </authorList>
    </citation>
    <scope>NUCLEOTIDE SEQUENCE</scope>
    <source>
        <strain evidence="9">Stoneville</strain>
        <tissue evidence="9">Whole head</tissue>
    </source>
</reference>
<keyword evidence="4 8" id="KW-1133">Transmembrane helix</keyword>
<comment type="subcellular location">
    <subcellularLocation>
        <location evidence="1">Cell membrane</location>
        <topology evidence="1">Multi-pass membrane protein</topology>
    </subcellularLocation>
</comment>
<organism evidence="9 10">
    <name type="scientific">Tenebrio molitor</name>
    <name type="common">Yellow mealworm beetle</name>
    <dbReference type="NCBI Taxonomy" id="7067"/>
    <lineage>
        <taxon>Eukaryota</taxon>
        <taxon>Metazoa</taxon>
        <taxon>Ecdysozoa</taxon>
        <taxon>Arthropoda</taxon>
        <taxon>Hexapoda</taxon>
        <taxon>Insecta</taxon>
        <taxon>Pterygota</taxon>
        <taxon>Neoptera</taxon>
        <taxon>Endopterygota</taxon>
        <taxon>Coleoptera</taxon>
        <taxon>Polyphaga</taxon>
        <taxon>Cucujiformia</taxon>
        <taxon>Tenebrionidae</taxon>
        <taxon>Tenebrio</taxon>
    </lineage>
</organism>
<dbReference type="EMBL" id="JABDTM020021870">
    <property type="protein sequence ID" value="KAH0816219.1"/>
    <property type="molecule type" value="Genomic_DNA"/>
</dbReference>
<comment type="caution">
    <text evidence="9">The sequence shown here is derived from an EMBL/GenBank/DDBJ whole genome shotgun (WGS) entry which is preliminary data.</text>
</comment>
<evidence type="ECO:0000256" key="6">
    <source>
        <dbReference type="ARBA" id="ARBA00023170"/>
    </source>
</evidence>
<proteinExistence type="predicted"/>
<evidence type="ECO:0000313" key="9">
    <source>
        <dbReference type="EMBL" id="KAH0816219.1"/>
    </source>
</evidence>
<dbReference type="Gene3D" id="3.40.190.10">
    <property type="entry name" value="Periplasmic binding protein-like II"/>
    <property type="match status" value="1"/>
</dbReference>
<keyword evidence="10" id="KW-1185">Reference proteome</keyword>
<protein>
    <submittedName>
        <fullName evidence="9">Uncharacterized protein</fullName>
    </submittedName>
</protein>
<dbReference type="PANTHER" id="PTHR42643">
    <property type="entry name" value="IONOTROPIC RECEPTOR 20A-RELATED"/>
    <property type="match status" value="1"/>
</dbReference>
<gene>
    <name evidence="9" type="ORF">GEV33_006577</name>
</gene>
<dbReference type="SUPFAM" id="SSF53850">
    <property type="entry name" value="Periplasmic binding protein-like II"/>
    <property type="match status" value="2"/>
</dbReference>
<feature type="transmembrane region" description="Helical" evidence="8">
    <location>
        <begin position="881"/>
        <end position="901"/>
    </location>
</feature>
<dbReference type="GO" id="GO:0005886">
    <property type="term" value="C:plasma membrane"/>
    <property type="evidence" value="ECO:0007669"/>
    <property type="project" value="UniProtKB-SubCell"/>
</dbReference>
<sequence>MSNFLIVNLVVVQAHQLLFLEIGQHPSNCHLDSDAWSINQKHFSPSSSVAVRLLQTEQYRDEVREFSTRILHKLSTFGSSFSIEEQFLAKNRTTTISDDLSGFVIIVWTLDVLEDFLDQVVLLQRRAKGTIFILSHQHCHTAQTDLDHILRRLWTQFSTFNIILQTPCSCNGTKIYTFLPFERVDHSWGKTLSTNTQPKPLLKFHDLNQFPLQISMFSRYPYVIKPLPKALKANPIYSDLSHSKGFGGVDAFILGALAKRLNFDPQIVENFDEEPFGRILSNGTAVGSLADVVGRKVEFSSNGRFLKDYGTGEIEFVSAHDSDQLCMAVPKAFKVPVWKTLLNCFSTASWCAIGAVCIVCIAFWNLIRPSRNISQALWEVFAYFAGVPFKLNPSYSQFLFLTSCLIFNLIIFGIIEGSFFTSFTTTTFYQDIDTLEDLYESGLPIATNFWFLVEDDKSDLMARLKQRVVGTEHDPLDLVAFHGNVATLARKQDLELLIPTKYSDKSGTPLIHTVSECHTTVLLADILPKDSVYYDAFNWVVVGLFEGGFTSKWYRDIIDSLVVEDSVASYRPDFAPFIQKSTDCKVEDDDLWSLYQMYFESSSPLTVTMLQEGKHFLEVRKFTEGIIHKLGTFDHTFLVQEKFLGNNCTNTTEYSTPGQVVTVWSANVLKEFLDRQVLLFPHRAKLGALYVIAQAPCCGGTKIYVHLPFKRVENSWGATLSLDASQVLDNFEVITTSVHNLNQFPLKVSMFPRYPYVIKSLHRSLRTNPIYSNLTLSKGFGGLDALILRSYAEHLDFDPVVVDHKHKEPFGRVLPNGTITGSLGDVAERRVEVNCNGRFMLDYETDAIEFTVPYDTDKFCMVVPKALKVPTWRMLSNCFNVLSWLVILCMCITCTVFWYLIRPTRNVSKAIWEMYSYLVGIPVRFTPSLDQFVFLTSCMVFNVIIFGTIQGTFVTDFTTTLFYHDINTLDELYESNLPIVTDFWYLVEDDNSEVMKKLASRTVKTNGFPLYQVAHHRNAATLDRKQDLDRLIKTKYTSKWYPTGSIFLDTFNEVILDLVEGGFISKWYNDVISTLRKMTSTLDFTPATLYDMQAAFRVIAVGCFGAILVFLCEVVLKEMQK</sequence>
<feature type="transmembrane region" description="Helical" evidence="8">
    <location>
        <begin position="932"/>
        <end position="953"/>
    </location>
</feature>
<accession>A0A8J6LBT7</accession>
<evidence type="ECO:0000313" key="10">
    <source>
        <dbReference type="Proteomes" id="UP000719412"/>
    </source>
</evidence>
<evidence type="ECO:0000256" key="5">
    <source>
        <dbReference type="ARBA" id="ARBA00023136"/>
    </source>
</evidence>
<evidence type="ECO:0000256" key="3">
    <source>
        <dbReference type="ARBA" id="ARBA00022692"/>
    </source>
</evidence>
<keyword evidence="6" id="KW-0675">Receptor</keyword>
<keyword evidence="5 8" id="KW-0472">Membrane</keyword>
<feature type="transmembrane region" description="Helical" evidence="8">
    <location>
        <begin position="1094"/>
        <end position="1116"/>
    </location>
</feature>
<evidence type="ECO:0000256" key="8">
    <source>
        <dbReference type="SAM" id="Phobius"/>
    </source>
</evidence>
<dbReference type="Proteomes" id="UP000719412">
    <property type="component" value="Unassembled WGS sequence"/>
</dbReference>
<evidence type="ECO:0000256" key="7">
    <source>
        <dbReference type="ARBA" id="ARBA00023180"/>
    </source>
</evidence>
<name>A0A8J6LBT7_TENMO</name>
<keyword evidence="2" id="KW-1003">Cell membrane</keyword>
<feature type="transmembrane region" description="Helical" evidence="8">
    <location>
        <begin position="398"/>
        <end position="420"/>
    </location>
</feature>
<feature type="transmembrane region" description="Helical" evidence="8">
    <location>
        <begin position="347"/>
        <end position="367"/>
    </location>
</feature>
<evidence type="ECO:0000256" key="2">
    <source>
        <dbReference type="ARBA" id="ARBA00022475"/>
    </source>
</evidence>
<keyword evidence="7" id="KW-0325">Glycoprotein</keyword>
<evidence type="ECO:0000256" key="4">
    <source>
        <dbReference type="ARBA" id="ARBA00022989"/>
    </source>
</evidence>